<dbReference type="SUPFAM" id="SSF64268">
    <property type="entry name" value="PX domain"/>
    <property type="match status" value="1"/>
</dbReference>
<dbReference type="Proteomes" id="UP000677228">
    <property type="component" value="Unassembled WGS sequence"/>
</dbReference>
<reference evidence="2" key="1">
    <citation type="submission" date="2021-02" db="EMBL/GenBank/DDBJ databases">
        <authorList>
            <person name="Nowell W R."/>
        </authorList>
    </citation>
    <scope>NUCLEOTIDE SEQUENCE</scope>
</reference>
<dbReference type="AlphaFoldDB" id="A0A8S2FL68"/>
<evidence type="ECO:0000313" key="4">
    <source>
        <dbReference type="Proteomes" id="UP000677228"/>
    </source>
</evidence>
<organism evidence="2 4">
    <name type="scientific">Didymodactylos carnosus</name>
    <dbReference type="NCBI Taxonomy" id="1234261"/>
    <lineage>
        <taxon>Eukaryota</taxon>
        <taxon>Metazoa</taxon>
        <taxon>Spiralia</taxon>
        <taxon>Gnathifera</taxon>
        <taxon>Rotifera</taxon>
        <taxon>Eurotatoria</taxon>
        <taxon>Bdelloidea</taxon>
        <taxon>Philodinida</taxon>
        <taxon>Philodinidae</taxon>
        <taxon>Didymodactylos</taxon>
    </lineage>
</organism>
<evidence type="ECO:0000313" key="3">
    <source>
        <dbReference type="EMBL" id="CAF4285838.1"/>
    </source>
</evidence>
<dbReference type="GO" id="GO:0035091">
    <property type="term" value="F:phosphatidylinositol binding"/>
    <property type="evidence" value="ECO:0007669"/>
    <property type="project" value="InterPro"/>
</dbReference>
<feature type="domain" description="PX" evidence="1">
    <location>
        <begin position="18"/>
        <end position="83"/>
    </location>
</feature>
<evidence type="ECO:0000313" key="2">
    <source>
        <dbReference type="EMBL" id="CAF1497004.1"/>
    </source>
</evidence>
<protein>
    <recommendedName>
        <fullName evidence="1">PX domain-containing protein</fullName>
    </recommendedName>
</protein>
<evidence type="ECO:0000259" key="1">
    <source>
        <dbReference type="PROSITE" id="PS50195"/>
    </source>
</evidence>
<gene>
    <name evidence="2" type="ORF">OVA965_LOCUS36764</name>
    <name evidence="3" type="ORF">TMI583_LOCUS37793</name>
</gene>
<dbReference type="InterPro" id="IPR036871">
    <property type="entry name" value="PX_dom_sf"/>
</dbReference>
<feature type="non-terminal residue" evidence="2">
    <location>
        <position position="83"/>
    </location>
</feature>
<dbReference type="PROSITE" id="PS50195">
    <property type="entry name" value="PX"/>
    <property type="match status" value="1"/>
</dbReference>
<dbReference type="Gene3D" id="3.30.1520.10">
    <property type="entry name" value="Phox-like domain"/>
    <property type="match status" value="1"/>
</dbReference>
<proteinExistence type="predicted"/>
<dbReference type="EMBL" id="CAJOBA010055690">
    <property type="protein sequence ID" value="CAF4285838.1"/>
    <property type="molecule type" value="Genomic_DNA"/>
</dbReference>
<dbReference type="EMBL" id="CAJNOK010033699">
    <property type="protein sequence ID" value="CAF1497004.1"/>
    <property type="molecule type" value="Genomic_DNA"/>
</dbReference>
<dbReference type="InterPro" id="IPR001683">
    <property type="entry name" value="PX_dom"/>
</dbReference>
<sequence length="83" mass="9492">MARASVIGPNLTRTSTMIDNTLPFTCTIEQAQISEGHGEYTIRVSRCSNDTTLSWVTKKRFKDFVDLDTTLKEFNYDFKLPPK</sequence>
<accession>A0A8S2FL68</accession>
<name>A0A8S2FL68_9BILA</name>
<comment type="caution">
    <text evidence="2">The sequence shown here is derived from an EMBL/GenBank/DDBJ whole genome shotgun (WGS) entry which is preliminary data.</text>
</comment>
<dbReference type="Proteomes" id="UP000682733">
    <property type="component" value="Unassembled WGS sequence"/>
</dbReference>